<gene>
    <name evidence="11" type="ORF">NNL39_02490</name>
</gene>
<dbReference type="CDD" id="cd04077">
    <property type="entry name" value="Peptidases_S8_PCSK9_ProteinaseK_like"/>
    <property type="match status" value="1"/>
</dbReference>
<dbReference type="InterPro" id="IPR037045">
    <property type="entry name" value="S8pro/Inhibitor_I9_sf"/>
</dbReference>
<dbReference type="InterPro" id="IPR050131">
    <property type="entry name" value="Peptidase_S8_subtilisin-like"/>
</dbReference>
<dbReference type="CDD" id="cd00063">
    <property type="entry name" value="FN3"/>
    <property type="match status" value="5"/>
</dbReference>
<dbReference type="PANTHER" id="PTHR43806">
    <property type="entry name" value="PEPTIDASE S8"/>
    <property type="match status" value="1"/>
</dbReference>
<evidence type="ECO:0000313" key="11">
    <source>
        <dbReference type="EMBL" id="UTT62995.1"/>
    </source>
</evidence>
<dbReference type="PROSITE" id="PS00138">
    <property type="entry name" value="SUBTILASE_SER"/>
    <property type="match status" value="1"/>
</dbReference>
<dbReference type="InterPro" id="IPR023827">
    <property type="entry name" value="Peptidase_S8_Asp-AS"/>
</dbReference>
<keyword evidence="9" id="KW-0732">Signal</keyword>
<keyword evidence="2 7" id="KW-0645">Protease</keyword>
<evidence type="ECO:0000256" key="9">
    <source>
        <dbReference type="SAM" id="SignalP"/>
    </source>
</evidence>
<dbReference type="Proteomes" id="UP001060039">
    <property type="component" value="Chromosome"/>
</dbReference>
<dbReference type="RefSeq" id="WP_255160128.1">
    <property type="nucleotide sequence ID" value="NZ_CP101497.1"/>
</dbReference>
<feature type="domain" description="Fibronectin type-III" evidence="10">
    <location>
        <begin position="690"/>
        <end position="786"/>
    </location>
</feature>
<feature type="active site" description="Charge relay system" evidence="7">
    <location>
        <position position="338"/>
    </location>
</feature>
<feature type="signal peptide" evidence="9">
    <location>
        <begin position="1"/>
        <end position="30"/>
    </location>
</feature>
<name>A0ABY5FXG3_9MICO</name>
<dbReference type="InterPro" id="IPR022398">
    <property type="entry name" value="Peptidase_S8_His-AS"/>
</dbReference>
<feature type="domain" description="Fibronectin type-III" evidence="10">
    <location>
        <begin position="496"/>
        <end position="591"/>
    </location>
</feature>
<evidence type="ECO:0000256" key="5">
    <source>
        <dbReference type="ARBA" id="ARBA00023295"/>
    </source>
</evidence>
<keyword evidence="6" id="KW-0119">Carbohydrate metabolism</keyword>
<dbReference type="InterPro" id="IPR023828">
    <property type="entry name" value="Peptidase_S8_Ser-AS"/>
</dbReference>
<dbReference type="Pfam" id="PF05922">
    <property type="entry name" value="Inhibitor_I9"/>
    <property type="match status" value="1"/>
</dbReference>
<dbReference type="Gene3D" id="3.40.50.200">
    <property type="entry name" value="Peptidase S8/S53 domain"/>
    <property type="match status" value="1"/>
</dbReference>
<dbReference type="Pfam" id="PF00082">
    <property type="entry name" value="Peptidase_S8"/>
    <property type="match status" value="1"/>
</dbReference>
<keyword evidence="6" id="KW-0624">Polysaccharide degradation</keyword>
<dbReference type="SMART" id="SM00060">
    <property type="entry name" value="FN3"/>
    <property type="match status" value="5"/>
</dbReference>
<dbReference type="PRINTS" id="PR00723">
    <property type="entry name" value="SUBTILISIN"/>
</dbReference>
<evidence type="ECO:0000256" key="8">
    <source>
        <dbReference type="RuleBase" id="RU003355"/>
    </source>
</evidence>
<feature type="active site" description="Charge relay system" evidence="7">
    <location>
        <position position="149"/>
    </location>
</feature>
<dbReference type="InterPro" id="IPR013783">
    <property type="entry name" value="Ig-like_fold"/>
</dbReference>
<evidence type="ECO:0000256" key="4">
    <source>
        <dbReference type="ARBA" id="ARBA00022825"/>
    </source>
</evidence>
<feature type="domain" description="Fibronectin type-III" evidence="10">
    <location>
        <begin position="787"/>
        <end position="881"/>
    </location>
</feature>
<feature type="domain" description="Fibronectin type-III" evidence="10">
    <location>
        <begin position="396"/>
        <end position="495"/>
    </location>
</feature>
<feature type="domain" description="Fibronectin type-III" evidence="10">
    <location>
        <begin position="593"/>
        <end position="688"/>
    </location>
</feature>
<dbReference type="EMBL" id="CP101497">
    <property type="protein sequence ID" value="UTT62995.1"/>
    <property type="molecule type" value="Genomic_DNA"/>
</dbReference>
<dbReference type="PROSITE" id="PS00136">
    <property type="entry name" value="SUBTILASE_ASP"/>
    <property type="match status" value="1"/>
</dbReference>
<reference evidence="11" key="1">
    <citation type="submission" date="2022-07" db="EMBL/GenBank/DDBJ databases">
        <title>Taxonomic analysis of Microcella humidisoli nov. sp., isolated from riverside soil.</title>
        <authorList>
            <person name="Molina K.M."/>
            <person name="Kim S.B."/>
        </authorList>
    </citation>
    <scope>NUCLEOTIDE SEQUENCE</scope>
    <source>
        <strain evidence="11">MMS21-STM10</strain>
    </source>
</reference>
<accession>A0ABY5FXG3</accession>
<dbReference type="PROSITE" id="PS00137">
    <property type="entry name" value="SUBTILASE_HIS"/>
    <property type="match status" value="1"/>
</dbReference>
<keyword evidence="12" id="KW-1185">Reference proteome</keyword>
<evidence type="ECO:0000256" key="7">
    <source>
        <dbReference type="PROSITE-ProRule" id="PRU01240"/>
    </source>
</evidence>
<evidence type="ECO:0000256" key="1">
    <source>
        <dbReference type="ARBA" id="ARBA00011073"/>
    </source>
</evidence>
<dbReference type="InterPro" id="IPR036852">
    <property type="entry name" value="Peptidase_S8/S53_dom_sf"/>
</dbReference>
<feature type="active site" description="Charge relay system" evidence="7">
    <location>
        <position position="188"/>
    </location>
</feature>
<dbReference type="PROSITE" id="PS50853">
    <property type="entry name" value="FN3"/>
    <property type="match status" value="5"/>
</dbReference>
<dbReference type="InterPro" id="IPR015500">
    <property type="entry name" value="Peptidase_S8_subtilisin-rel"/>
</dbReference>
<dbReference type="Gene3D" id="3.30.70.80">
    <property type="entry name" value="Peptidase S8 propeptide/proteinase inhibitor I9"/>
    <property type="match status" value="1"/>
</dbReference>
<feature type="chain" id="PRO_5046486543" evidence="9">
    <location>
        <begin position="31"/>
        <end position="881"/>
    </location>
</feature>
<dbReference type="InterPro" id="IPR003961">
    <property type="entry name" value="FN3_dom"/>
</dbReference>
<sequence length="881" mass="90531">MQYSRFMGLTAGLTTIVVLGSLIAPGPATAQSTALPSTDGETSAYLVEVTENAAGRAAEQAVIAEGALVEQYEQVIEGFTAELTEEQAAALDALPGVVDVVEHVAIRPGTTQPSAPWGLSRLDSDSATSDGQYTYPDSAGSGVRIYVVDTGVSPNSTQFGSRLVSGRNFATDRGAVPNSSTADCGSGHGTHVAGTAASASYGVAKAATIVPVRVFTCSGTGSTIELLAALDWIMTQPAGVVNLSLVTSSVFAPLDDRIQTVVDDGHLVVVAAGNDAKDACTVSPAGAPNAITVGATTSQDARSSFSNFGTCVDLFAPGSSITSVDWNSSSPMTMSGTSMASPHVAGIGALVMSQNPGLTPAQVTSMIVAGAQTGVVTSAGTGSPNRLARVSFLPLRPGSLTGISSSIDEQARVSVAWQAPAAQTGLVVTDYAIEYKPASSSTWSRVNDGTSTTTSYTFSSLAEATTYDVRVAAVSGTGLGAWSTVQATAPRLSPTAVSTLTVVDTTWNSLSLSWSAPETAGASGVVDYELGFSSDGGSTWRTVADGTSSATTGLVTGLASNREYRLRVRAVNDDYSGAWTTVIGRTRTMSPAAVTSLTVTETTATSMSLSWTAPPWEGSTPVTDYRIQYSGDNGKTWYTFSDGKSPATTAIVSGRVPNRSYLLRVAAVNSAYTGATATVSTRTRTASPAAVTGLTVTGVTTSSMSISWTAPSWSGSSAIRDYRIQYSGDNGKTWKTFTDGISTGTSATVSGRLSNRTYLLRVAAVNSAYTGAYTKVTAKTLSAAPGAVTGLTVTGTTSTTMSLSWTAPAWQGSTPVKDYRVQYSGDNGKTWYTFSDGISTDTIATVSGRIPDRAYLLRVAAVNNGYTGTSVTVATRTLPAV</sequence>
<dbReference type="Pfam" id="PF00041">
    <property type="entry name" value="fn3"/>
    <property type="match status" value="5"/>
</dbReference>
<dbReference type="PANTHER" id="PTHR43806:SF11">
    <property type="entry name" value="CEREVISIN-RELATED"/>
    <property type="match status" value="1"/>
</dbReference>
<dbReference type="InterPro" id="IPR034193">
    <property type="entry name" value="PCSK9_ProteinaseK-like"/>
</dbReference>
<proteinExistence type="inferred from homology"/>
<evidence type="ECO:0000256" key="3">
    <source>
        <dbReference type="ARBA" id="ARBA00022801"/>
    </source>
</evidence>
<keyword evidence="3 7" id="KW-0378">Hydrolase</keyword>
<evidence type="ECO:0000256" key="6">
    <source>
        <dbReference type="ARBA" id="ARBA00023326"/>
    </source>
</evidence>
<dbReference type="SUPFAM" id="SSF52743">
    <property type="entry name" value="Subtilisin-like"/>
    <property type="match status" value="1"/>
</dbReference>
<dbReference type="SUPFAM" id="SSF49265">
    <property type="entry name" value="Fibronectin type III"/>
    <property type="match status" value="3"/>
</dbReference>
<organism evidence="11 12">
    <name type="scientific">Microcella humidisoli</name>
    <dbReference type="NCBI Taxonomy" id="2963406"/>
    <lineage>
        <taxon>Bacteria</taxon>
        <taxon>Bacillati</taxon>
        <taxon>Actinomycetota</taxon>
        <taxon>Actinomycetes</taxon>
        <taxon>Micrococcales</taxon>
        <taxon>Microbacteriaceae</taxon>
        <taxon>Microcella</taxon>
    </lineage>
</organism>
<dbReference type="InterPro" id="IPR036116">
    <property type="entry name" value="FN3_sf"/>
</dbReference>
<evidence type="ECO:0000259" key="10">
    <source>
        <dbReference type="PROSITE" id="PS50853"/>
    </source>
</evidence>
<dbReference type="PROSITE" id="PS51892">
    <property type="entry name" value="SUBTILASE"/>
    <property type="match status" value="1"/>
</dbReference>
<keyword evidence="4 7" id="KW-0720">Serine protease</keyword>
<evidence type="ECO:0000313" key="12">
    <source>
        <dbReference type="Proteomes" id="UP001060039"/>
    </source>
</evidence>
<dbReference type="InterPro" id="IPR000209">
    <property type="entry name" value="Peptidase_S8/S53_dom"/>
</dbReference>
<dbReference type="InterPro" id="IPR010259">
    <property type="entry name" value="S8pro/Inhibitor_I9"/>
</dbReference>
<protein>
    <submittedName>
        <fullName evidence="11">Fibronectin type III domain-containing protein</fullName>
    </submittedName>
</protein>
<dbReference type="Gene3D" id="2.60.40.10">
    <property type="entry name" value="Immunoglobulins"/>
    <property type="match status" value="5"/>
</dbReference>
<evidence type="ECO:0000256" key="2">
    <source>
        <dbReference type="ARBA" id="ARBA00022670"/>
    </source>
</evidence>
<comment type="similarity">
    <text evidence="1 7 8">Belongs to the peptidase S8 family.</text>
</comment>
<keyword evidence="5" id="KW-0326">Glycosidase</keyword>